<dbReference type="InterPro" id="IPR036390">
    <property type="entry name" value="WH_DNA-bd_sf"/>
</dbReference>
<sequence>MEIRLLKYVTTLSQTGSFTKAATILRIAQPSLSQQVAKLERDLDTQLFVRGRGQVTPTPDGARFIERAERLIQLHDDLEREMRERTEGMGRELTIGTTAITGGHVLPPLLRAFHKQFPNVHVQLVEDSTDGLEDLTERGTVDLSILSLPLRNPHLNYAPMLTEPLLLALPQTQEPWMSDRLRRVVSQATDAKEPRLHLAELAEMPFVLLKEGYGFRSTVLQICAESGFVPNIAYETSSIETAKSLVAFGLGVTFVPEMVAHRGGLHAPTYVSVTSSLTRTLVFAYPPNRYVSLAAQKFLEVYRSTHGGGPTSRFPYGS</sequence>
<dbReference type="RefSeq" id="WP_268006432.1">
    <property type="nucleotide sequence ID" value="NZ_BSUT01000001.1"/>
</dbReference>
<evidence type="ECO:0000259" key="5">
    <source>
        <dbReference type="PROSITE" id="PS50931"/>
    </source>
</evidence>
<dbReference type="InterPro" id="IPR036388">
    <property type="entry name" value="WH-like_DNA-bd_sf"/>
</dbReference>
<keyword evidence="2" id="KW-0805">Transcription regulation</keyword>
<comment type="similarity">
    <text evidence="1">Belongs to the LysR transcriptional regulatory family.</text>
</comment>
<dbReference type="Proteomes" id="UP001164761">
    <property type="component" value="Chromosome"/>
</dbReference>
<dbReference type="Pfam" id="PF00126">
    <property type="entry name" value="HTH_1"/>
    <property type="match status" value="1"/>
</dbReference>
<dbReference type="Gene3D" id="1.10.10.10">
    <property type="entry name" value="Winged helix-like DNA-binding domain superfamily/Winged helix DNA-binding domain"/>
    <property type="match status" value="1"/>
</dbReference>
<gene>
    <name evidence="6" type="ORF">NZD89_03470</name>
</gene>
<evidence type="ECO:0000256" key="3">
    <source>
        <dbReference type="ARBA" id="ARBA00023125"/>
    </source>
</evidence>
<evidence type="ECO:0000256" key="2">
    <source>
        <dbReference type="ARBA" id="ARBA00023015"/>
    </source>
</evidence>
<proteinExistence type="inferred from homology"/>
<feature type="domain" description="HTH lysR-type" evidence="5">
    <location>
        <begin position="1"/>
        <end position="58"/>
    </location>
</feature>
<name>A0ABY6ZK65_9BACL</name>
<dbReference type="PANTHER" id="PTHR30346">
    <property type="entry name" value="TRANSCRIPTIONAL DUAL REGULATOR HCAR-RELATED"/>
    <property type="match status" value="1"/>
</dbReference>
<dbReference type="CDD" id="cd05466">
    <property type="entry name" value="PBP2_LTTR_substrate"/>
    <property type="match status" value="1"/>
</dbReference>
<dbReference type="PRINTS" id="PR00039">
    <property type="entry name" value="HTHLYSR"/>
</dbReference>
<evidence type="ECO:0000256" key="1">
    <source>
        <dbReference type="ARBA" id="ARBA00009437"/>
    </source>
</evidence>
<dbReference type="Gene3D" id="3.40.190.290">
    <property type="match status" value="1"/>
</dbReference>
<dbReference type="PANTHER" id="PTHR30346:SF28">
    <property type="entry name" value="HTH-TYPE TRANSCRIPTIONAL REGULATOR CYNR"/>
    <property type="match status" value="1"/>
</dbReference>
<dbReference type="SUPFAM" id="SSF53850">
    <property type="entry name" value="Periplasmic binding protein-like II"/>
    <property type="match status" value="1"/>
</dbReference>
<dbReference type="EMBL" id="CP104067">
    <property type="protein sequence ID" value="WAH42561.1"/>
    <property type="molecule type" value="Genomic_DNA"/>
</dbReference>
<evidence type="ECO:0000256" key="4">
    <source>
        <dbReference type="ARBA" id="ARBA00023163"/>
    </source>
</evidence>
<dbReference type="PROSITE" id="PS50931">
    <property type="entry name" value="HTH_LYSR"/>
    <property type="match status" value="1"/>
</dbReference>
<dbReference type="InterPro" id="IPR000847">
    <property type="entry name" value="LysR_HTH_N"/>
</dbReference>
<evidence type="ECO:0000313" key="6">
    <source>
        <dbReference type="EMBL" id="WAH42561.1"/>
    </source>
</evidence>
<dbReference type="InterPro" id="IPR005119">
    <property type="entry name" value="LysR_subst-bd"/>
</dbReference>
<reference evidence="6" key="1">
    <citation type="submission" date="2022-08" db="EMBL/GenBank/DDBJ databases">
        <title>Alicyclobacillus fastidiosus DSM 17978, complete genome.</title>
        <authorList>
            <person name="Wang Q."/>
            <person name="Cai R."/>
            <person name="Wang Z."/>
        </authorList>
    </citation>
    <scope>NUCLEOTIDE SEQUENCE</scope>
    <source>
        <strain evidence="6">DSM 17978</strain>
    </source>
</reference>
<organism evidence="6 7">
    <name type="scientific">Alicyclobacillus fastidiosus</name>
    <dbReference type="NCBI Taxonomy" id="392011"/>
    <lineage>
        <taxon>Bacteria</taxon>
        <taxon>Bacillati</taxon>
        <taxon>Bacillota</taxon>
        <taxon>Bacilli</taxon>
        <taxon>Bacillales</taxon>
        <taxon>Alicyclobacillaceae</taxon>
        <taxon>Alicyclobacillus</taxon>
    </lineage>
</organism>
<evidence type="ECO:0000313" key="7">
    <source>
        <dbReference type="Proteomes" id="UP001164761"/>
    </source>
</evidence>
<dbReference type="SUPFAM" id="SSF46785">
    <property type="entry name" value="Winged helix' DNA-binding domain"/>
    <property type="match status" value="1"/>
</dbReference>
<dbReference type="Pfam" id="PF03466">
    <property type="entry name" value="LysR_substrate"/>
    <property type="match status" value="1"/>
</dbReference>
<accession>A0ABY6ZK65</accession>
<keyword evidence="4" id="KW-0804">Transcription</keyword>
<keyword evidence="3" id="KW-0238">DNA-binding</keyword>
<keyword evidence="7" id="KW-1185">Reference proteome</keyword>
<protein>
    <submittedName>
        <fullName evidence="6">LysR family transcriptional regulator</fullName>
    </submittedName>
</protein>